<comment type="similarity">
    <text evidence="1 7">Belongs to the SbcD family.</text>
</comment>
<keyword evidence="4 7" id="KW-0540">Nuclease</keyword>
<dbReference type="InterPro" id="IPR050535">
    <property type="entry name" value="DNA_Repair-Maintenance_Comp"/>
</dbReference>
<dbReference type="Gene3D" id="3.60.21.10">
    <property type="match status" value="1"/>
</dbReference>
<evidence type="ECO:0000256" key="2">
    <source>
        <dbReference type="ARBA" id="ARBA00011322"/>
    </source>
</evidence>
<proteinExistence type="inferred from homology"/>
<evidence type="ECO:0000313" key="11">
    <source>
        <dbReference type="Proteomes" id="UP000019184"/>
    </source>
</evidence>
<keyword evidence="11" id="KW-1185">Reference proteome</keyword>
<dbReference type="PANTHER" id="PTHR30337:SF0">
    <property type="entry name" value="NUCLEASE SBCCD SUBUNIT D"/>
    <property type="match status" value="1"/>
</dbReference>
<dbReference type="GO" id="GO:0006260">
    <property type="term" value="P:DNA replication"/>
    <property type="evidence" value="ECO:0007669"/>
    <property type="project" value="UniProtKB-KW"/>
</dbReference>
<reference evidence="10 11" key="1">
    <citation type="journal article" date="2014" name="ISME J.">
        <title>Candidatus Competibacter-lineage genomes retrieved from metagenomes reveal functional metabolic diversity.</title>
        <authorList>
            <person name="McIlroy S.J."/>
            <person name="Albertsen M."/>
            <person name="Andresen E.K."/>
            <person name="Saunders A.M."/>
            <person name="Kristiansen R."/>
            <person name="Stokholm-Bjerregaard M."/>
            <person name="Nielsen K.L."/>
            <person name="Nielsen P.H."/>
        </authorList>
    </citation>
    <scope>NUCLEOTIDE SEQUENCE [LARGE SCALE GENOMIC DNA]</scope>
    <source>
        <strain evidence="10 11">Run_B_J11</strain>
    </source>
</reference>
<keyword evidence="6 7" id="KW-0269">Exonuclease</keyword>
<dbReference type="GO" id="GO:0008408">
    <property type="term" value="F:3'-5' exonuclease activity"/>
    <property type="evidence" value="ECO:0007669"/>
    <property type="project" value="InterPro"/>
</dbReference>
<dbReference type="InterPro" id="IPR029052">
    <property type="entry name" value="Metallo-depent_PP-like"/>
</dbReference>
<dbReference type="NCBIfam" id="TIGR00619">
    <property type="entry name" value="sbcd"/>
    <property type="match status" value="1"/>
</dbReference>
<organism evidence="10 11">
    <name type="scientific">Candidatus Contendobacter odensis Run_B_J11</name>
    <dbReference type="NCBI Taxonomy" id="1400861"/>
    <lineage>
        <taxon>Bacteria</taxon>
        <taxon>Pseudomonadati</taxon>
        <taxon>Pseudomonadota</taxon>
        <taxon>Gammaproteobacteria</taxon>
        <taxon>Candidatus Competibacteraceae</taxon>
        <taxon>Candidatus Contendibacter</taxon>
    </lineage>
</organism>
<dbReference type="Pfam" id="PF00149">
    <property type="entry name" value="Metallophos"/>
    <property type="match status" value="1"/>
</dbReference>
<evidence type="ECO:0000256" key="5">
    <source>
        <dbReference type="ARBA" id="ARBA00022801"/>
    </source>
</evidence>
<dbReference type="InterPro" id="IPR041796">
    <property type="entry name" value="Mre11_N"/>
</dbReference>
<evidence type="ECO:0000259" key="9">
    <source>
        <dbReference type="Pfam" id="PF12320"/>
    </source>
</evidence>
<keyword evidence="5 7" id="KW-0378">Hydrolase</keyword>
<feature type="domain" description="Calcineurin-like phosphoesterase" evidence="8">
    <location>
        <begin position="13"/>
        <end position="242"/>
    </location>
</feature>
<dbReference type="AlphaFoldDB" id="A0A7U7J566"/>
<evidence type="ECO:0000256" key="3">
    <source>
        <dbReference type="ARBA" id="ARBA00013365"/>
    </source>
</evidence>
<keyword evidence="7" id="KW-0255">Endonuclease</keyword>
<comment type="subunit">
    <text evidence="2 7">Heterodimer of SbcC and SbcD.</text>
</comment>
<evidence type="ECO:0000313" key="10">
    <source>
        <dbReference type="EMBL" id="CDH46925.1"/>
    </source>
</evidence>
<dbReference type="InterPro" id="IPR004593">
    <property type="entry name" value="SbcD"/>
</dbReference>
<feature type="domain" description="Nuclease SbcCD subunit D C-terminal" evidence="9">
    <location>
        <begin position="292"/>
        <end position="393"/>
    </location>
</feature>
<gene>
    <name evidence="7 10" type="primary">sbcD</name>
    <name evidence="10" type="ORF">BN874_650006</name>
</gene>
<dbReference type="GO" id="GO:0006310">
    <property type="term" value="P:DNA recombination"/>
    <property type="evidence" value="ECO:0007669"/>
    <property type="project" value="UniProtKB-KW"/>
</dbReference>
<dbReference type="Pfam" id="PF12320">
    <property type="entry name" value="SbcD_C"/>
    <property type="match status" value="1"/>
</dbReference>
<sequence>MSSERDQQKENLMRLLHTSDWHLGQTLHDFDRAYEHQCFLDWLLDTLETEQTDALLIAGDIFDNSNPSAESQKQLYRFLTAAKRRVPDLDIVMIAGNHDSSGRLEAPASLFAAFDATAVGCARQQGEIELDRLVTPLKNRNGEIVAWCLAVPFLRPGDVPRVEADGDPYLEGIALLYQQVLEVALSRREPGQAIIALGHCHMNGGETSADSERRIVIGGAEALPVDTFDPVIAYVALGHLHRAQKVGGQERVRYCGSPLPMSFTEMHYKHQVLRIDLDGESVTEISPIYIPRFVELLRIPAQPAPVDDVLAMLAALDRLDKPLEAQPYLQAWVLLNGPDPGLRTRIESALDGKPVRLVKIETRYNASADGDAASSPLSLDDLGRLQPEDIFSKLHWRKYGKEPAADLMKAFRELLLESSGARTP</sequence>
<evidence type="ECO:0000256" key="7">
    <source>
        <dbReference type="RuleBase" id="RU363069"/>
    </source>
</evidence>
<dbReference type="EMBL" id="CBTK010000282">
    <property type="protein sequence ID" value="CDH46925.1"/>
    <property type="molecule type" value="Genomic_DNA"/>
</dbReference>
<accession>A0A7U7J566</accession>
<keyword evidence="7" id="KW-0235">DNA replication</keyword>
<dbReference type="Proteomes" id="UP000019184">
    <property type="component" value="Unassembled WGS sequence"/>
</dbReference>
<dbReference type="GO" id="GO:0004519">
    <property type="term" value="F:endonuclease activity"/>
    <property type="evidence" value="ECO:0007669"/>
    <property type="project" value="UniProtKB-KW"/>
</dbReference>
<evidence type="ECO:0000256" key="6">
    <source>
        <dbReference type="ARBA" id="ARBA00022839"/>
    </source>
</evidence>
<name>A0A7U7J566_9GAMM</name>
<dbReference type="InterPro" id="IPR004843">
    <property type="entry name" value="Calcineurin-like_PHP"/>
</dbReference>
<evidence type="ECO:0000259" key="8">
    <source>
        <dbReference type="Pfam" id="PF00149"/>
    </source>
</evidence>
<dbReference type="CDD" id="cd00840">
    <property type="entry name" value="MPP_Mre11_N"/>
    <property type="match status" value="1"/>
</dbReference>
<evidence type="ECO:0000256" key="4">
    <source>
        <dbReference type="ARBA" id="ARBA00022722"/>
    </source>
</evidence>
<protein>
    <recommendedName>
        <fullName evidence="3 7">Nuclease SbcCD subunit D</fullName>
    </recommendedName>
</protein>
<evidence type="ECO:0000256" key="1">
    <source>
        <dbReference type="ARBA" id="ARBA00010555"/>
    </source>
</evidence>
<comment type="caution">
    <text evidence="10">The sequence shown here is derived from an EMBL/GenBank/DDBJ whole genome shotgun (WGS) entry which is preliminary data.</text>
</comment>
<dbReference type="PANTHER" id="PTHR30337">
    <property type="entry name" value="COMPONENT OF ATP-DEPENDENT DSDNA EXONUCLEASE"/>
    <property type="match status" value="1"/>
</dbReference>
<comment type="function">
    <text evidence="7">SbcCD cleaves DNA hairpin structures. These structures can inhibit DNA replication and are intermediates in certain DNA recombination reactions. The complex acts as a 3'-&gt;5' double strand exonuclease that can open hairpins. It also has a 5' single-strand endonuclease activity.</text>
</comment>
<keyword evidence="7" id="KW-0233">DNA recombination</keyword>
<dbReference type="SUPFAM" id="SSF56300">
    <property type="entry name" value="Metallo-dependent phosphatases"/>
    <property type="match status" value="1"/>
</dbReference>
<dbReference type="InterPro" id="IPR026843">
    <property type="entry name" value="SbcD_C"/>
</dbReference>